<reference evidence="2" key="2">
    <citation type="submission" date="2015-08" db="UniProtKB">
        <authorList>
            <consortium name="WormBaseParasite"/>
        </authorList>
    </citation>
    <scope>IDENTIFICATION</scope>
</reference>
<dbReference type="AlphaFoldDB" id="A0A0K0F204"/>
<dbReference type="Proteomes" id="UP000035680">
    <property type="component" value="Unassembled WGS sequence"/>
</dbReference>
<name>A0A0K0F204_STRVS</name>
<reference evidence="1" key="1">
    <citation type="submission" date="2014-07" db="EMBL/GenBank/DDBJ databases">
        <authorList>
            <person name="Martin A.A"/>
            <person name="De Silva N."/>
        </authorList>
    </citation>
    <scope>NUCLEOTIDE SEQUENCE</scope>
</reference>
<protein>
    <submittedName>
        <fullName evidence="2">Uncharacterized protein</fullName>
    </submittedName>
</protein>
<proteinExistence type="predicted"/>
<sequence>MKKRNLTVFQDQKPSLSKSFTVSLISLCDIEPVKISSILLLSDDNNDCVNDTAYDRVFVESVASAFAASVIKGFFVGSLTTLPESDVEAAADNCNGDETDSSELKSPF</sequence>
<evidence type="ECO:0000313" key="1">
    <source>
        <dbReference type="Proteomes" id="UP000035680"/>
    </source>
</evidence>
<keyword evidence="1" id="KW-1185">Reference proteome</keyword>
<evidence type="ECO:0000313" key="2">
    <source>
        <dbReference type="WBParaSite" id="SVE_0283000.1"/>
    </source>
</evidence>
<dbReference type="WBParaSite" id="SVE_0283000.1">
    <property type="protein sequence ID" value="SVE_0283000.1"/>
    <property type="gene ID" value="SVE_0283000"/>
</dbReference>
<organism evidence="1 2">
    <name type="scientific">Strongyloides venezuelensis</name>
    <name type="common">Threadworm</name>
    <dbReference type="NCBI Taxonomy" id="75913"/>
    <lineage>
        <taxon>Eukaryota</taxon>
        <taxon>Metazoa</taxon>
        <taxon>Ecdysozoa</taxon>
        <taxon>Nematoda</taxon>
        <taxon>Chromadorea</taxon>
        <taxon>Rhabditida</taxon>
        <taxon>Tylenchina</taxon>
        <taxon>Panagrolaimomorpha</taxon>
        <taxon>Strongyloidoidea</taxon>
        <taxon>Strongyloididae</taxon>
        <taxon>Strongyloides</taxon>
    </lineage>
</organism>
<accession>A0A0K0F204</accession>